<feature type="transmembrane region" description="Helical" evidence="1">
    <location>
        <begin position="214"/>
        <end position="236"/>
    </location>
</feature>
<dbReference type="Proteomes" id="UP000308768">
    <property type="component" value="Unassembled WGS sequence"/>
</dbReference>
<reference evidence="2 3" key="1">
    <citation type="submission" date="2017-03" db="EMBL/GenBank/DDBJ databases">
        <title>Genomes of endolithic fungi from Antarctica.</title>
        <authorList>
            <person name="Coleine C."/>
            <person name="Masonjones S."/>
            <person name="Stajich J.E."/>
        </authorList>
    </citation>
    <scope>NUCLEOTIDE SEQUENCE [LARGE SCALE GENOMIC DNA]</scope>
    <source>
        <strain evidence="2 3">CCFEE 5187</strain>
    </source>
</reference>
<sequence length="326" mass="36851">MDAIVNTIDYFNFRVSRSPWRLFEFCDLWIMPPFLRRRCQAMLTAQWTHRLPFLQSITPAERAAALILWTLGQIEDLEESKFTIIDFCSGGGGPVPTIERLVNQERASQGEKPIPFLLSDIHPHLDAWITASSRSAHLSFVPQSVDATHPPVSVTSRTATFNNPAEAYTSDTRVFRLYCLAFHHFPDALARKTLASTLATSDGFAIIELQDRHVFSLALMALDLLLVFFVSPLWFWGDWLRLLFTNIVPLLPVIQAFDGAKEEHSAHTISQRIRTLKKIPPELIPLGIVLAVAVGAAFWSLGRKLWVDKSLRLERTRGHNQAEGKP</sequence>
<evidence type="ECO:0000313" key="2">
    <source>
        <dbReference type="EMBL" id="TKA75748.1"/>
    </source>
</evidence>
<proteinExistence type="predicted"/>
<accession>A0A4U0XJQ7</accession>
<dbReference type="AlphaFoldDB" id="A0A4U0XJQ7"/>
<keyword evidence="1" id="KW-0472">Membrane</keyword>
<dbReference type="OrthoDB" id="2101715at2759"/>
<evidence type="ECO:0000256" key="1">
    <source>
        <dbReference type="SAM" id="Phobius"/>
    </source>
</evidence>
<keyword evidence="1" id="KW-0812">Transmembrane</keyword>
<comment type="caution">
    <text evidence="2">The sequence shown here is derived from an EMBL/GenBank/DDBJ whole genome shotgun (WGS) entry which is preliminary data.</text>
</comment>
<protein>
    <submittedName>
        <fullName evidence="2">Uncharacterized protein</fullName>
    </submittedName>
</protein>
<dbReference type="STRING" id="331657.A0A4U0XJQ7"/>
<keyword evidence="3" id="KW-1185">Reference proteome</keyword>
<organism evidence="2 3">
    <name type="scientific">Cryomyces minteri</name>
    <dbReference type="NCBI Taxonomy" id="331657"/>
    <lineage>
        <taxon>Eukaryota</taxon>
        <taxon>Fungi</taxon>
        <taxon>Dikarya</taxon>
        <taxon>Ascomycota</taxon>
        <taxon>Pezizomycotina</taxon>
        <taxon>Dothideomycetes</taxon>
        <taxon>Dothideomycetes incertae sedis</taxon>
        <taxon>Cryomyces</taxon>
    </lineage>
</organism>
<evidence type="ECO:0000313" key="3">
    <source>
        <dbReference type="Proteomes" id="UP000308768"/>
    </source>
</evidence>
<keyword evidence="1" id="KW-1133">Transmembrane helix</keyword>
<feature type="transmembrane region" description="Helical" evidence="1">
    <location>
        <begin position="283"/>
        <end position="302"/>
    </location>
</feature>
<dbReference type="EMBL" id="NAJN01000274">
    <property type="protein sequence ID" value="TKA75748.1"/>
    <property type="molecule type" value="Genomic_DNA"/>
</dbReference>
<gene>
    <name evidence="2" type="ORF">B0A49_02583</name>
</gene>
<name>A0A4U0XJQ7_9PEZI</name>